<gene>
    <name evidence="1" type="ORF">RJN63_10230</name>
</gene>
<organism evidence="1">
    <name type="scientific">Herbaspirillum huttiense subsp. nephrolepidis</name>
    <dbReference type="NCBI Taxonomy" id="3075126"/>
    <lineage>
        <taxon>Bacteria</taxon>
        <taxon>Pseudomonadati</taxon>
        <taxon>Pseudomonadota</taxon>
        <taxon>Betaproteobacteria</taxon>
        <taxon>Burkholderiales</taxon>
        <taxon>Oxalobacteraceae</taxon>
        <taxon>Herbaspirillum</taxon>
    </lineage>
</organism>
<dbReference type="EMBL" id="JAVRAA010000004">
    <property type="protein sequence ID" value="MDT0337205.1"/>
    <property type="molecule type" value="Genomic_DNA"/>
</dbReference>
<name>A0AAE4G7D3_9BURK</name>
<reference evidence="1" key="1">
    <citation type="submission" date="2023-02" db="EMBL/GenBank/DDBJ databases">
        <title>Description of Herbaspirillum huttiense subsp. nephrolepsisexaltata and Herbaspirillum huttiense subsp. lycopersicon.</title>
        <authorList>
            <person name="Poudel M."/>
            <person name="Sharma A."/>
            <person name="Goss E."/>
            <person name="Tapia J.H."/>
            <person name="Harmon C.M."/>
            <person name="Jones J.B."/>
        </authorList>
    </citation>
    <scope>NUCLEOTIDE SEQUENCE</scope>
    <source>
        <strain evidence="1">NC40101</strain>
    </source>
</reference>
<dbReference type="AlphaFoldDB" id="A0AAE4G7D3"/>
<accession>A0AAE4G7D3</accession>
<evidence type="ECO:0000313" key="1">
    <source>
        <dbReference type="EMBL" id="MDT0337205.1"/>
    </source>
</evidence>
<comment type="caution">
    <text evidence="1">The sequence shown here is derived from an EMBL/GenBank/DDBJ whole genome shotgun (WGS) entry which is preliminary data.</text>
</comment>
<proteinExistence type="predicted"/>
<protein>
    <submittedName>
        <fullName evidence="1">Uncharacterized protein</fullName>
    </submittedName>
</protein>
<dbReference type="RefSeq" id="WP_259433037.1">
    <property type="nucleotide sequence ID" value="NZ_JAVLSM010000013.1"/>
</dbReference>
<sequence length="95" mass="10472">MSHPAASRLHAMRASLDALRTGQGDIASLCSTWRAQEEVMTVLPPRYRQVAEDLLGRLEAGSLFTEESCSFSQKDLTDSLSTWLDKAQQTLESAT</sequence>